<feature type="non-terminal residue" evidence="2">
    <location>
        <position position="312"/>
    </location>
</feature>
<reference evidence="2" key="1">
    <citation type="submission" date="2021-02" db="EMBL/GenBank/DDBJ databases">
        <authorList>
            <person name="Dougan E. K."/>
            <person name="Rhodes N."/>
            <person name="Thang M."/>
            <person name="Chan C."/>
        </authorList>
    </citation>
    <scope>NUCLEOTIDE SEQUENCE</scope>
</reference>
<dbReference type="AlphaFoldDB" id="A0A813BRR0"/>
<proteinExistence type="predicted"/>
<evidence type="ECO:0000313" key="2">
    <source>
        <dbReference type="EMBL" id="CAE7923256.1"/>
    </source>
</evidence>
<name>A0A813BRR0_9DINO</name>
<comment type="caution">
    <text evidence="2">The sequence shown here is derived from an EMBL/GenBank/DDBJ whole genome shotgun (WGS) entry which is preliminary data.</text>
</comment>
<feature type="region of interest" description="Disordered" evidence="1">
    <location>
        <begin position="155"/>
        <end position="176"/>
    </location>
</feature>
<keyword evidence="3" id="KW-1185">Reference proteome</keyword>
<evidence type="ECO:0000256" key="1">
    <source>
        <dbReference type="SAM" id="MobiDB-lite"/>
    </source>
</evidence>
<protein>
    <submittedName>
        <fullName evidence="2">Uncharacterized protein</fullName>
    </submittedName>
</protein>
<accession>A0A813BRR0</accession>
<organism evidence="2 3">
    <name type="scientific">Symbiodinium necroappetens</name>
    <dbReference type="NCBI Taxonomy" id="1628268"/>
    <lineage>
        <taxon>Eukaryota</taxon>
        <taxon>Sar</taxon>
        <taxon>Alveolata</taxon>
        <taxon>Dinophyceae</taxon>
        <taxon>Suessiales</taxon>
        <taxon>Symbiodiniaceae</taxon>
        <taxon>Symbiodinium</taxon>
    </lineage>
</organism>
<feature type="non-terminal residue" evidence="2">
    <location>
        <position position="1"/>
    </location>
</feature>
<dbReference type="OrthoDB" id="426964at2759"/>
<gene>
    <name evidence="2" type="ORF">SNEC2469_LOCUS31888</name>
</gene>
<sequence>MLGLAALAFVLGSWRGPVAEIEPLITTALYLFGALMATLSLRRSHITRLLGPSEHVLDEYAADCDFLDDWTKLSQARLWQIGSFFVLMLGSRSAALFLTSDPGYGKLVRDPLVDGATMVAFTVMAACYSTTCFCTLHLTAGLELAVDSFAVLPEREPQGGGPGLERGAGDPATDVGEAERLPRGLGYLLHRGLDPLRLSGGLPEPFCLRLRFSGHPPLDRVALPTGAPLPLHALQCGCRHRQGGSTSALGELMGLRRHGGAGRRAAVRCPVHPGQPGRILHQRGAGDGLQCPEDLLLLRCWVLHAFGQPLAV</sequence>
<dbReference type="Proteomes" id="UP000601435">
    <property type="component" value="Unassembled WGS sequence"/>
</dbReference>
<dbReference type="EMBL" id="CAJNJA010078708">
    <property type="protein sequence ID" value="CAE7923256.1"/>
    <property type="molecule type" value="Genomic_DNA"/>
</dbReference>
<evidence type="ECO:0000313" key="3">
    <source>
        <dbReference type="Proteomes" id="UP000601435"/>
    </source>
</evidence>